<dbReference type="OrthoDB" id="1666612at2"/>
<dbReference type="RefSeq" id="WP_074672860.1">
    <property type="nucleotide sequence ID" value="NZ_FNQG01000010.1"/>
</dbReference>
<dbReference type="EMBL" id="FNQG01000010">
    <property type="protein sequence ID" value="SEA19860.1"/>
    <property type="molecule type" value="Genomic_DNA"/>
</dbReference>
<proteinExistence type="predicted"/>
<evidence type="ECO:0000256" key="1">
    <source>
        <dbReference type="SAM" id="MobiDB-lite"/>
    </source>
</evidence>
<dbReference type="AlphaFoldDB" id="A0A1H3Z873"/>
<evidence type="ECO:0000256" key="2">
    <source>
        <dbReference type="SAM" id="Phobius"/>
    </source>
</evidence>
<evidence type="ECO:0000313" key="4">
    <source>
        <dbReference type="Proteomes" id="UP000183469"/>
    </source>
</evidence>
<reference evidence="3 4" key="1">
    <citation type="submission" date="2016-10" db="EMBL/GenBank/DDBJ databases">
        <authorList>
            <person name="de Groot N.N."/>
        </authorList>
    </citation>
    <scope>NUCLEOTIDE SEQUENCE [LARGE SCALE GENOMIC DNA]</scope>
    <source>
        <strain evidence="3 4">DSM 2872</strain>
    </source>
</reference>
<gene>
    <name evidence="3" type="ORF">SAMN05660648_02333</name>
</gene>
<evidence type="ECO:0000313" key="3">
    <source>
        <dbReference type="EMBL" id="SEA19860.1"/>
    </source>
</evidence>
<keyword evidence="2" id="KW-0472">Membrane</keyword>
<dbReference type="Proteomes" id="UP000183469">
    <property type="component" value="Unassembled WGS sequence"/>
</dbReference>
<keyword evidence="2" id="KW-0812">Transmembrane</keyword>
<feature type="transmembrane region" description="Helical" evidence="2">
    <location>
        <begin position="70"/>
        <end position="103"/>
    </location>
</feature>
<protein>
    <submittedName>
        <fullName evidence="3">Uncharacterized protein</fullName>
    </submittedName>
</protein>
<name>A0A1H3Z873_SELRU</name>
<sequence length="111" mass="12123">MEQDESKVRVMSPNESDNYDGVTIEEGGESQSRQSAGGFHHRAGNFGQVFTVRTLSWRDLLLGPGGWQRILMLVGAVAVLGFLIFVALPVIVVLLGVGVAIWLVLRLFLGR</sequence>
<organism evidence="3 4">
    <name type="scientific">Selenomonas ruminantium</name>
    <dbReference type="NCBI Taxonomy" id="971"/>
    <lineage>
        <taxon>Bacteria</taxon>
        <taxon>Bacillati</taxon>
        <taxon>Bacillota</taxon>
        <taxon>Negativicutes</taxon>
        <taxon>Selenomonadales</taxon>
        <taxon>Selenomonadaceae</taxon>
        <taxon>Selenomonas</taxon>
    </lineage>
</organism>
<accession>A0A1H3Z873</accession>
<feature type="region of interest" description="Disordered" evidence="1">
    <location>
        <begin position="1"/>
        <end position="39"/>
    </location>
</feature>
<keyword evidence="2" id="KW-1133">Transmembrane helix</keyword>